<feature type="region of interest" description="Disordered" evidence="8">
    <location>
        <begin position="148"/>
        <end position="176"/>
    </location>
</feature>
<dbReference type="GO" id="GO:0005634">
    <property type="term" value="C:nucleus"/>
    <property type="evidence" value="ECO:0007669"/>
    <property type="project" value="UniProtKB-SubCell"/>
</dbReference>
<feature type="domain" description="Homeobox" evidence="9">
    <location>
        <begin position="88"/>
        <end position="148"/>
    </location>
</feature>
<keyword evidence="3 6" id="KW-0238">DNA-binding</keyword>
<organism evidence="10 11">
    <name type="scientific">Aquatica leii</name>
    <dbReference type="NCBI Taxonomy" id="1421715"/>
    <lineage>
        <taxon>Eukaryota</taxon>
        <taxon>Metazoa</taxon>
        <taxon>Ecdysozoa</taxon>
        <taxon>Arthropoda</taxon>
        <taxon>Hexapoda</taxon>
        <taxon>Insecta</taxon>
        <taxon>Pterygota</taxon>
        <taxon>Neoptera</taxon>
        <taxon>Endopterygota</taxon>
        <taxon>Coleoptera</taxon>
        <taxon>Polyphaga</taxon>
        <taxon>Elateriformia</taxon>
        <taxon>Elateroidea</taxon>
        <taxon>Lampyridae</taxon>
        <taxon>Luciolinae</taxon>
        <taxon>Aquatica</taxon>
    </lineage>
</organism>
<feature type="compositionally biased region" description="Polar residues" evidence="8">
    <location>
        <begin position="151"/>
        <end position="176"/>
    </location>
</feature>
<dbReference type="InterPro" id="IPR001356">
    <property type="entry name" value="HD"/>
</dbReference>
<evidence type="ECO:0000259" key="9">
    <source>
        <dbReference type="PROSITE" id="PS50071"/>
    </source>
</evidence>
<dbReference type="Pfam" id="PF00046">
    <property type="entry name" value="Homeodomain"/>
    <property type="match status" value="1"/>
</dbReference>
<keyword evidence="11" id="KW-1185">Reference proteome</keyword>
<dbReference type="PANTHER" id="PTHR24329">
    <property type="entry name" value="HOMEOBOX PROTEIN ARISTALESS"/>
    <property type="match status" value="1"/>
</dbReference>
<evidence type="ECO:0000313" key="10">
    <source>
        <dbReference type="EMBL" id="KAK4881059.1"/>
    </source>
</evidence>
<dbReference type="PANTHER" id="PTHR24329:SF543">
    <property type="entry name" value="FI01017P-RELATED"/>
    <property type="match status" value="1"/>
</dbReference>
<dbReference type="InterPro" id="IPR017970">
    <property type="entry name" value="Homeobox_CS"/>
</dbReference>
<dbReference type="SMART" id="SM00389">
    <property type="entry name" value="HOX"/>
    <property type="match status" value="1"/>
</dbReference>
<protein>
    <recommendedName>
        <fullName evidence="9">Homeobox domain-containing protein</fullName>
    </recommendedName>
</protein>
<evidence type="ECO:0000256" key="8">
    <source>
        <dbReference type="SAM" id="MobiDB-lite"/>
    </source>
</evidence>
<proteinExistence type="predicted"/>
<dbReference type="AlphaFoldDB" id="A0AAN7PYE0"/>
<evidence type="ECO:0000256" key="7">
    <source>
        <dbReference type="RuleBase" id="RU000682"/>
    </source>
</evidence>
<keyword evidence="5 6" id="KW-0539">Nucleus</keyword>
<evidence type="ECO:0000256" key="1">
    <source>
        <dbReference type="ARBA" id="ARBA00004123"/>
    </source>
</evidence>
<dbReference type="InterPro" id="IPR050649">
    <property type="entry name" value="Paired_Homeobox_TFs"/>
</dbReference>
<evidence type="ECO:0000256" key="6">
    <source>
        <dbReference type="PROSITE-ProRule" id="PRU00108"/>
    </source>
</evidence>
<dbReference type="PROSITE" id="PS50071">
    <property type="entry name" value="HOMEOBOX_2"/>
    <property type="match status" value="1"/>
</dbReference>
<dbReference type="CDD" id="cd00086">
    <property type="entry name" value="homeodomain"/>
    <property type="match status" value="1"/>
</dbReference>
<keyword evidence="2" id="KW-0217">Developmental protein</keyword>
<gene>
    <name evidence="10" type="ORF">RN001_004378</name>
</gene>
<dbReference type="Proteomes" id="UP001353858">
    <property type="component" value="Unassembled WGS sequence"/>
</dbReference>
<dbReference type="GO" id="GO:0000981">
    <property type="term" value="F:DNA-binding transcription factor activity, RNA polymerase II-specific"/>
    <property type="evidence" value="ECO:0007669"/>
    <property type="project" value="InterPro"/>
</dbReference>
<evidence type="ECO:0000256" key="5">
    <source>
        <dbReference type="ARBA" id="ARBA00023242"/>
    </source>
</evidence>
<feature type="DNA-binding region" description="Homeobox" evidence="6">
    <location>
        <begin position="90"/>
        <end position="149"/>
    </location>
</feature>
<comment type="subcellular location">
    <subcellularLocation>
        <location evidence="1 6 7">Nucleus</location>
    </subcellularLocation>
</comment>
<evidence type="ECO:0000256" key="3">
    <source>
        <dbReference type="ARBA" id="ARBA00023125"/>
    </source>
</evidence>
<accession>A0AAN7PYE0</accession>
<dbReference type="InterPro" id="IPR009057">
    <property type="entry name" value="Homeodomain-like_sf"/>
</dbReference>
<dbReference type="PROSITE" id="PS00027">
    <property type="entry name" value="HOMEOBOX_1"/>
    <property type="match status" value="1"/>
</dbReference>
<keyword evidence="4 6" id="KW-0371">Homeobox</keyword>
<name>A0AAN7PYE0_9COLE</name>
<evidence type="ECO:0000256" key="2">
    <source>
        <dbReference type="ARBA" id="ARBA00022473"/>
    </source>
</evidence>
<dbReference type="GO" id="GO:0000977">
    <property type="term" value="F:RNA polymerase II transcription regulatory region sequence-specific DNA binding"/>
    <property type="evidence" value="ECO:0007669"/>
    <property type="project" value="TreeGrafter"/>
</dbReference>
<comment type="caution">
    <text evidence="10">The sequence shown here is derived from an EMBL/GenBank/DDBJ whole genome shotgun (WGS) entry which is preliminary data.</text>
</comment>
<evidence type="ECO:0000313" key="11">
    <source>
        <dbReference type="Proteomes" id="UP001353858"/>
    </source>
</evidence>
<dbReference type="EMBL" id="JARPUR010000002">
    <property type="protein sequence ID" value="KAK4881059.1"/>
    <property type="molecule type" value="Genomic_DNA"/>
</dbReference>
<dbReference type="FunFam" id="1.10.10.60:FF:000066">
    <property type="entry name" value="Paired mesoderm homeobox protein 1"/>
    <property type="match status" value="1"/>
</dbReference>
<dbReference type="Gene3D" id="1.10.10.60">
    <property type="entry name" value="Homeodomain-like"/>
    <property type="match status" value="1"/>
</dbReference>
<dbReference type="SUPFAM" id="SSF46689">
    <property type="entry name" value="Homeodomain-like"/>
    <property type="match status" value="1"/>
</dbReference>
<sequence length="260" mass="29530">MISRLATDTKIENLKLLVDVKVVIIIMLGYTGHNLRISEQSVITHGSENSSQFSVSSLLRLNNKRSKSNSENIEGYECDRNSERDKLKKPRRNRTTFTTAQLTALERVFEKTHYPDAFVREDLASKVSLSEARVQVWFQNRRAKFRRNERSLTIQQNTTTKSSGTSSQNKSIDNPSLFHQSPTIASDLQYMLPWKCSHYSQQDIYSSSSLSGLNTQSCGFLPSTIGYCSSNIPQTTVCGHLDMTSLRYHAQEFSIPHSHL</sequence>
<reference evidence="11" key="1">
    <citation type="submission" date="2023-01" db="EMBL/GenBank/DDBJ databases">
        <title>Key to firefly adult light organ development and bioluminescence: homeobox transcription factors regulate luciferase expression and transportation to peroxisome.</title>
        <authorList>
            <person name="Fu X."/>
        </authorList>
    </citation>
    <scope>NUCLEOTIDE SEQUENCE [LARGE SCALE GENOMIC DNA]</scope>
</reference>
<evidence type="ECO:0000256" key="4">
    <source>
        <dbReference type="ARBA" id="ARBA00023155"/>
    </source>
</evidence>